<feature type="compositionally biased region" description="Basic and acidic residues" evidence="1">
    <location>
        <begin position="272"/>
        <end position="281"/>
    </location>
</feature>
<dbReference type="CDD" id="cd09276">
    <property type="entry name" value="Rnase_HI_RT_non_LTR"/>
    <property type="match status" value="1"/>
</dbReference>
<feature type="region of interest" description="Disordered" evidence="1">
    <location>
        <begin position="161"/>
        <end position="181"/>
    </location>
</feature>
<sequence>MAINFISKSNNKNFIIFSDSLSTVTALKQYRPPHNLIIQTQNRIHDNLYDNNGKKITLIWIPSHIEIQGNEEVDQLASQAHNIPISNLPIPHNDLRFWTKSNLIWVCYQRKKHSSREAAPSDATQILPDDEAKKVPKKVIIDVTGRAKKLHARDEKTLKNEKKSLLGSDKNVGSHKNTVVGSRKSLFGEMFKETNEHSKNDKTAHPNQKVIKSFSIDILKGKLAEKKDGKKKPEEKQNKKKDVQKMKPTQEKQNKKKDVQRMKPTQGILKITESKPKEKNKIIPSIQQLPKIPSSVKSAIANKEGKEEEEEENEEEEKGDESSGVKE</sequence>
<reference evidence="5" key="1">
    <citation type="submission" date="2012-12" db="EMBL/GenBank/DDBJ databases">
        <authorList>
            <person name="Hellsten U."/>
            <person name="Grimwood J."/>
            <person name="Chapman J.A."/>
            <person name="Shapiro H."/>
            <person name="Aerts A."/>
            <person name="Otillar R.P."/>
            <person name="Terry A.Y."/>
            <person name="Boore J.L."/>
            <person name="Simakov O."/>
            <person name="Marletaz F."/>
            <person name="Cho S.-J."/>
            <person name="Edsinger-Gonzales E."/>
            <person name="Havlak P."/>
            <person name="Kuo D.-H."/>
            <person name="Larsson T."/>
            <person name="Lv J."/>
            <person name="Arendt D."/>
            <person name="Savage R."/>
            <person name="Osoegawa K."/>
            <person name="de Jong P."/>
            <person name="Lindberg D.R."/>
            <person name="Seaver E.C."/>
            <person name="Weisblat D.A."/>
            <person name="Putnam N.H."/>
            <person name="Grigoriev I.V."/>
            <person name="Rokhsar D.S."/>
        </authorList>
    </citation>
    <scope>NUCLEOTIDE SEQUENCE</scope>
</reference>
<feature type="domain" description="RNase H type-1" evidence="2">
    <location>
        <begin position="1"/>
        <end position="82"/>
    </location>
</feature>
<accession>T1EWC9</accession>
<keyword evidence="5" id="KW-1185">Reference proteome</keyword>
<dbReference type="KEGG" id="hro:HELRODRAFT_165163"/>
<dbReference type="PROSITE" id="PS50879">
    <property type="entry name" value="RNASE_H_1"/>
    <property type="match status" value="1"/>
</dbReference>
<dbReference type="EMBL" id="KB097639">
    <property type="protein sequence ID" value="ESN93008.1"/>
    <property type="molecule type" value="Genomic_DNA"/>
</dbReference>
<feature type="compositionally biased region" description="Acidic residues" evidence="1">
    <location>
        <begin position="307"/>
        <end position="319"/>
    </location>
</feature>
<dbReference type="HOGENOM" id="CLU_850667_0_0_1"/>
<dbReference type="Proteomes" id="UP000015101">
    <property type="component" value="Unassembled WGS sequence"/>
</dbReference>
<dbReference type="GO" id="GO:0003676">
    <property type="term" value="F:nucleic acid binding"/>
    <property type="evidence" value="ECO:0007669"/>
    <property type="project" value="InterPro"/>
</dbReference>
<evidence type="ECO:0000256" key="1">
    <source>
        <dbReference type="SAM" id="MobiDB-lite"/>
    </source>
</evidence>
<reference evidence="3 5" key="2">
    <citation type="journal article" date="2013" name="Nature">
        <title>Insights into bilaterian evolution from three spiralian genomes.</title>
        <authorList>
            <person name="Simakov O."/>
            <person name="Marletaz F."/>
            <person name="Cho S.J."/>
            <person name="Edsinger-Gonzales E."/>
            <person name="Havlak P."/>
            <person name="Hellsten U."/>
            <person name="Kuo D.H."/>
            <person name="Larsson T."/>
            <person name="Lv J."/>
            <person name="Arendt D."/>
            <person name="Savage R."/>
            <person name="Osoegawa K."/>
            <person name="de Jong P."/>
            <person name="Grimwood J."/>
            <person name="Chapman J.A."/>
            <person name="Shapiro H."/>
            <person name="Aerts A."/>
            <person name="Otillar R.P."/>
            <person name="Terry A.Y."/>
            <person name="Boore J.L."/>
            <person name="Grigoriev I.V."/>
            <person name="Lindberg D.R."/>
            <person name="Seaver E.C."/>
            <person name="Weisblat D.A."/>
            <person name="Putnam N.H."/>
            <person name="Rokhsar D.S."/>
        </authorList>
    </citation>
    <scope>NUCLEOTIDE SEQUENCE</scope>
</reference>
<dbReference type="AlphaFoldDB" id="T1EWC9"/>
<evidence type="ECO:0000313" key="4">
    <source>
        <dbReference type="EnsemblMetazoa" id="HelroP165163"/>
    </source>
</evidence>
<dbReference type="SUPFAM" id="SSF53098">
    <property type="entry name" value="Ribonuclease H-like"/>
    <property type="match status" value="1"/>
</dbReference>
<organism evidence="4 5">
    <name type="scientific">Helobdella robusta</name>
    <name type="common">Californian leech</name>
    <dbReference type="NCBI Taxonomy" id="6412"/>
    <lineage>
        <taxon>Eukaryota</taxon>
        <taxon>Metazoa</taxon>
        <taxon>Spiralia</taxon>
        <taxon>Lophotrochozoa</taxon>
        <taxon>Annelida</taxon>
        <taxon>Clitellata</taxon>
        <taxon>Hirudinea</taxon>
        <taxon>Rhynchobdellida</taxon>
        <taxon>Glossiphoniidae</taxon>
        <taxon>Helobdella</taxon>
    </lineage>
</organism>
<reference evidence="4" key="3">
    <citation type="submission" date="2015-06" db="UniProtKB">
        <authorList>
            <consortium name="EnsemblMetazoa"/>
        </authorList>
    </citation>
    <scope>IDENTIFICATION</scope>
</reference>
<evidence type="ECO:0000259" key="2">
    <source>
        <dbReference type="PROSITE" id="PS50879"/>
    </source>
</evidence>
<dbReference type="InterPro" id="IPR012337">
    <property type="entry name" value="RNaseH-like_sf"/>
</dbReference>
<proteinExistence type="predicted"/>
<dbReference type="OrthoDB" id="8054392at2759"/>
<gene>
    <name evidence="4" type="primary">20200879</name>
    <name evidence="3" type="ORF">HELRODRAFT_165163</name>
</gene>
<dbReference type="InterPro" id="IPR036397">
    <property type="entry name" value="RNaseH_sf"/>
</dbReference>
<feature type="compositionally biased region" description="Basic and acidic residues" evidence="1">
    <location>
        <begin position="222"/>
        <end position="261"/>
    </location>
</feature>
<dbReference type="RefSeq" id="XP_009029275.1">
    <property type="nucleotide sequence ID" value="XM_009031027.1"/>
</dbReference>
<feature type="region of interest" description="Disordered" evidence="1">
    <location>
        <begin position="222"/>
        <end position="327"/>
    </location>
</feature>
<dbReference type="GO" id="GO:0004523">
    <property type="term" value="F:RNA-DNA hybrid ribonuclease activity"/>
    <property type="evidence" value="ECO:0007669"/>
    <property type="project" value="InterPro"/>
</dbReference>
<protein>
    <recommendedName>
        <fullName evidence="2">RNase H type-1 domain-containing protein</fullName>
    </recommendedName>
</protein>
<dbReference type="CTD" id="20200879"/>
<dbReference type="EMBL" id="AMQM01001963">
    <property type="status" value="NOT_ANNOTATED_CDS"/>
    <property type="molecule type" value="Genomic_DNA"/>
</dbReference>
<dbReference type="GeneID" id="20200879"/>
<name>T1EWC9_HELRO</name>
<evidence type="ECO:0000313" key="3">
    <source>
        <dbReference type="EMBL" id="ESN93008.1"/>
    </source>
</evidence>
<dbReference type="InParanoid" id="T1EWC9"/>
<dbReference type="Gene3D" id="3.30.420.10">
    <property type="entry name" value="Ribonuclease H-like superfamily/Ribonuclease H"/>
    <property type="match status" value="1"/>
</dbReference>
<dbReference type="InterPro" id="IPR002156">
    <property type="entry name" value="RNaseH_domain"/>
</dbReference>
<evidence type="ECO:0000313" key="5">
    <source>
        <dbReference type="Proteomes" id="UP000015101"/>
    </source>
</evidence>
<dbReference type="EnsemblMetazoa" id="HelroT165163">
    <property type="protein sequence ID" value="HelroP165163"/>
    <property type="gene ID" value="HelroG165163"/>
</dbReference>